<dbReference type="EMBL" id="CP099422">
    <property type="protein sequence ID" value="USW53565.1"/>
    <property type="molecule type" value="Genomic_DNA"/>
</dbReference>
<dbReference type="InterPro" id="IPR036397">
    <property type="entry name" value="RNaseH_sf"/>
</dbReference>
<reference evidence="2" key="1">
    <citation type="submission" date="2022-06" db="EMBL/GenBank/DDBJ databases">
        <title>Complete genome sequences of two strains of the flax pathogen Septoria linicola.</title>
        <authorList>
            <person name="Lapalu N."/>
            <person name="Simon A."/>
            <person name="Demenou B."/>
            <person name="Paumier D."/>
            <person name="Guillot M.-P."/>
            <person name="Gout L."/>
            <person name="Valade R."/>
        </authorList>
    </citation>
    <scope>NUCLEOTIDE SEQUENCE</scope>
    <source>
        <strain evidence="2">SE15195</strain>
    </source>
</reference>
<feature type="domain" description="Gfd2/YDR514C-like C-terminal" evidence="1">
    <location>
        <begin position="52"/>
        <end position="176"/>
    </location>
</feature>
<evidence type="ECO:0000313" key="2">
    <source>
        <dbReference type="EMBL" id="USW53565.1"/>
    </source>
</evidence>
<proteinExistence type="predicted"/>
<dbReference type="GO" id="GO:0003676">
    <property type="term" value="F:nucleic acid binding"/>
    <property type="evidence" value="ECO:0007669"/>
    <property type="project" value="InterPro"/>
</dbReference>
<dbReference type="SUPFAM" id="SSF53098">
    <property type="entry name" value="Ribonuclease H-like"/>
    <property type="match status" value="1"/>
</dbReference>
<gene>
    <name evidence="2" type="ORF">Slin15195_G068840</name>
</gene>
<dbReference type="PANTHER" id="PTHR28083:SF1">
    <property type="entry name" value="GOOD FOR FULL DBP5 ACTIVITY PROTEIN 2"/>
    <property type="match status" value="1"/>
</dbReference>
<keyword evidence="3" id="KW-1185">Reference proteome</keyword>
<dbReference type="InterPro" id="IPR048519">
    <property type="entry name" value="Gfd2/YDR514C-like_C"/>
</dbReference>
<organism evidence="2 3">
    <name type="scientific">Septoria linicola</name>
    <dbReference type="NCBI Taxonomy" id="215465"/>
    <lineage>
        <taxon>Eukaryota</taxon>
        <taxon>Fungi</taxon>
        <taxon>Dikarya</taxon>
        <taxon>Ascomycota</taxon>
        <taxon>Pezizomycotina</taxon>
        <taxon>Dothideomycetes</taxon>
        <taxon>Dothideomycetidae</taxon>
        <taxon>Mycosphaerellales</taxon>
        <taxon>Mycosphaerellaceae</taxon>
        <taxon>Septoria</taxon>
    </lineage>
</organism>
<dbReference type="Gene3D" id="3.30.420.10">
    <property type="entry name" value="Ribonuclease H-like superfamily/Ribonuclease H"/>
    <property type="match status" value="1"/>
</dbReference>
<accession>A0A9Q9EK00</accession>
<dbReference type="AlphaFoldDB" id="A0A9Q9EK00"/>
<sequence length="240" mass="26514">MSSLETPAFDLLSIDFEGTCEPGGVKEFGVARFGVSRLSSIQAHSPEDVMIESENFANASHRHRKFAFGTSTKVSPELLPRVVAQQVGGVRSINEDVTPGHSIDHDFKFMDALGVPIERFDNFIGIVDTCQLAREILGRGMSLKKLLETLRIPFEPTQLHCAGNDAHYTLRAMLALLYWQSTGKRLDEAVARTEKIGLLPSVVLRPVQSPQGIEMQKEAAENVEECFDSTLFANEHEAEA</sequence>
<evidence type="ECO:0000259" key="1">
    <source>
        <dbReference type="Pfam" id="PF21762"/>
    </source>
</evidence>
<evidence type="ECO:0000313" key="3">
    <source>
        <dbReference type="Proteomes" id="UP001056384"/>
    </source>
</evidence>
<dbReference type="InterPro" id="IPR040151">
    <property type="entry name" value="Gfd2/YDR514C-like"/>
</dbReference>
<dbReference type="PANTHER" id="PTHR28083">
    <property type="entry name" value="GOOD FOR FULL DBP5 ACTIVITY PROTEIN 2"/>
    <property type="match status" value="1"/>
</dbReference>
<dbReference type="Pfam" id="PF21762">
    <property type="entry name" value="DEDDh_C"/>
    <property type="match status" value="1"/>
</dbReference>
<protein>
    <submittedName>
        <fullName evidence="2">Ribonuclease H-like superfamily</fullName>
    </submittedName>
</protein>
<dbReference type="Proteomes" id="UP001056384">
    <property type="component" value="Chromosome 5"/>
</dbReference>
<dbReference type="InterPro" id="IPR012337">
    <property type="entry name" value="RNaseH-like_sf"/>
</dbReference>
<name>A0A9Q9EK00_9PEZI</name>